<dbReference type="InterPro" id="IPR038352">
    <property type="entry name" value="Imelysin_sf"/>
</dbReference>
<keyword evidence="4" id="KW-0449">Lipoprotein</keyword>
<evidence type="ECO:0000256" key="1">
    <source>
        <dbReference type="ARBA" id="ARBA00004196"/>
    </source>
</evidence>
<dbReference type="Gene3D" id="1.20.1420.20">
    <property type="entry name" value="M75 peptidase, HXXE motif"/>
    <property type="match status" value="1"/>
</dbReference>
<protein>
    <submittedName>
        <fullName evidence="4">Putative Lipoprotein</fullName>
    </submittedName>
</protein>
<evidence type="ECO:0000256" key="2">
    <source>
        <dbReference type="ARBA" id="ARBA00022729"/>
    </source>
</evidence>
<dbReference type="Pfam" id="PF09375">
    <property type="entry name" value="Peptidase_M75"/>
    <property type="match status" value="1"/>
</dbReference>
<dbReference type="EMBL" id="RBNL01004222">
    <property type="protein sequence ID" value="RML36499.1"/>
    <property type="molecule type" value="Genomic_DNA"/>
</dbReference>
<evidence type="ECO:0000259" key="3">
    <source>
        <dbReference type="Pfam" id="PF09375"/>
    </source>
</evidence>
<dbReference type="InterPro" id="IPR018976">
    <property type="entry name" value="Imelysin-like"/>
</dbReference>
<evidence type="ECO:0000313" key="5">
    <source>
        <dbReference type="Proteomes" id="UP000282378"/>
    </source>
</evidence>
<name>A0A3M2VB57_PSEYM</name>
<feature type="domain" description="Imelysin-like" evidence="3">
    <location>
        <begin position="3"/>
        <end position="62"/>
    </location>
</feature>
<proteinExistence type="predicted"/>
<feature type="non-terminal residue" evidence="4">
    <location>
        <position position="1"/>
    </location>
</feature>
<comment type="caution">
    <text evidence="4">The sequence shown here is derived from an EMBL/GenBank/DDBJ whole genome shotgun (WGS) entry which is preliminary data.</text>
</comment>
<dbReference type="AlphaFoldDB" id="A0A3M2VB57"/>
<dbReference type="Proteomes" id="UP000282378">
    <property type="component" value="Unassembled WGS sequence"/>
</dbReference>
<dbReference type="GO" id="GO:0030313">
    <property type="term" value="C:cell envelope"/>
    <property type="evidence" value="ECO:0007669"/>
    <property type="project" value="UniProtKB-SubCell"/>
</dbReference>
<reference evidence="4 5" key="1">
    <citation type="submission" date="2018-08" db="EMBL/GenBank/DDBJ databases">
        <title>Recombination of ecologically and evolutionarily significant loci maintains genetic cohesion in the Pseudomonas syringae species complex.</title>
        <authorList>
            <person name="Dillon M."/>
            <person name="Thakur S."/>
            <person name="Almeida R.N.D."/>
            <person name="Weir B.S."/>
            <person name="Guttman D.S."/>
        </authorList>
    </citation>
    <scope>NUCLEOTIDE SEQUENCE [LARGE SCALE GENOMIC DNA]</scope>
    <source>
        <strain evidence="4 5">88_10</strain>
    </source>
</reference>
<accession>A0A3M2VB57</accession>
<comment type="subcellular location">
    <subcellularLocation>
        <location evidence="1">Cell envelope</location>
    </subcellularLocation>
</comment>
<keyword evidence="2" id="KW-0732">Signal</keyword>
<feature type="non-terminal residue" evidence="4">
    <location>
        <position position="63"/>
    </location>
</feature>
<evidence type="ECO:0000313" key="4">
    <source>
        <dbReference type="EMBL" id="RML36499.1"/>
    </source>
</evidence>
<gene>
    <name evidence="4" type="ORF">APX70_02116</name>
</gene>
<sequence>VGRQVEQLVTTQPQINAQELAKASVVVQGLSAYEYILFDAEIDMANAEQKARYCPLLMAIGER</sequence>
<organism evidence="4 5">
    <name type="scientific">Pseudomonas syringae pv. maculicola</name>
    <dbReference type="NCBI Taxonomy" id="59511"/>
    <lineage>
        <taxon>Bacteria</taxon>
        <taxon>Pseudomonadati</taxon>
        <taxon>Pseudomonadota</taxon>
        <taxon>Gammaproteobacteria</taxon>
        <taxon>Pseudomonadales</taxon>
        <taxon>Pseudomonadaceae</taxon>
        <taxon>Pseudomonas</taxon>
    </lineage>
</organism>